<dbReference type="Proteomes" id="UP000433309">
    <property type="component" value="Unassembled WGS sequence"/>
</dbReference>
<reference evidence="1 2" key="1">
    <citation type="submission" date="2019-11" db="EMBL/GenBank/DDBJ databases">
        <title>Novel species isolated from a subtropical stream in China.</title>
        <authorList>
            <person name="Lu H."/>
        </authorList>
    </citation>
    <scope>NUCLEOTIDE SEQUENCE [LARGE SCALE GENOMIC DNA]</scope>
    <source>
        <strain evidence="1 2">FT80W</strain>
    </source>
</reference>
<keyword evidence="2" id="KW-1185">Reference proteome</keyword>
<evidence type="ECO:0000313" key="2">
    <source>
        <dbReference type="Proteomes" id="UP000433309"/>
    </source>
</evidence>
<dbReference type="RefSeq" id="WP_154380549.1">
    <property type="nucleotide sequence ID" value="NZ_WKJK01000013.1"/>
</dbReference>
<gene>
    <name evidence="1" type="ORF">GJ699_22565</name>
</gene>
<comment type="caution">
    <text evidence="1">The sequence shown here is derived from an EMBL/GenBank/DDBJ whole genome shotgun (WGS) entry which is preliminary data.</text>
</comment>
<dbReference type="AlphaFoldDB" id="A0A6I2L7Y7"/>
<organism evidence="1 2">
    <name type="scientific">Duganella guangzhouensis</name>
    <dbReference type="NCBI Taxonomy" id="2666084"/>
    <lineage>
        <taxon>Bacteria</taxon>
        <taxon>Pseudomonadati</taxon>
        <taxon>Pseudomonadota</taxon>
        <taxon>Betaproteobacteria</taxon>
        <taxon>Burkholderiales</taxon>
        <taxon>Oxalobacteraceae</taxon>
        <taxon>Telluria group</taxon>
        <taxon>Duganella</taxon>
    </lineage>
</organism>
<accession>A0A6I2L7Y7</accession>
<sequence length="340" mass="37125">MLAALLAPAAHADECLEQVWSGTIGTIPVTLDFSETGDSWHYRGRYHYRDNLAELYLAPDAQAGKWREYDAQGRQTGQLELRCAGGKTLTGVWRTPAGDKQLPLSAAPGQSDAERRIRNLKRQLSAPIAIGANSYRKVTSPGIKDFYSVTLQGDGAGIQALNQQLQEMVASNLGDIVECASLGIMRDGPGHPWKNTITTGIIAWTADIVVLSREYTGYCGGAHGYGEAGGETYAVATGKPEDLRGWFSGAWPIGSYHPGIPRRTLQELVWKEYEQINSECQAQVSFDRAWPTAEGVVFHPSANAYIDRPCEEDVLIKWQALAPFLSATGTQRMNGLRGPK</sequence>
<name>A0A6I2L7Y7_9BURK</name>
<dbReference type="EMBL" id="WKJK01000013">
    <property type="protein sequence ID" value="MRW92786.1"/>
    <property type="molecule type" value="Genomic_DNA"/>
</dbReference>
<evidence type="ECO:0000313" key="1">
    <source>
        <dbReference type="EMBL" id="MRW92786.1"/>
    </source>
</evidence>
<proteinExistence type="predicted"/>
<protein>
    <submittedName>
        <fullName evidence="1">Uncharacterized protein</fullName>
    </submittedName>
</protein>